<evidence type="ECO:0000313" key="17">
    <source>
        <dbReference type="Proteomes" id="UP000186817"/>
    </source>
</evidence>
<evidence type="ECO:0000256" key="2">
    <source>
        <dbReference type="ARBA" id="ARBA00004370"/>
    </source>
</evidence>
<evidence type="ECO:0000313" key="16">
    <source>
        <dbReference type="EMBL" id="OLQ13854.1"/>
    </source>
</evidence>
<dbReference type="SUPFAM" id="SSF54236">
    <property type="entry name" value="Ubiquitin-like"/>
    <property type="match status" value="1"/>
</dbReference>
<dbReference type="CDD" id="cd17039">
    <property type="entry name" value="Ubl_ubiquitin_like"/>
    <property type="match status" value="1"/>
</dbReference>
<dbReference type="CDD" id="cd14016">
    <property type="entry name" value="STKc_CK1"/>
    <property type="match status" value="1"/>
</dbReference>
<evidence type="ECO:0000259" key="14">
    <source>
        <dbReference type="PROSITE" id="PS50011"/>
    </source>
</evidence>
<name>A0A1Q9F2D4_SYMMI</name>
<dbReference type="GO" id="GO:0016020">
    <property type="term" value="C:membrane"/>
    <property type="evidence" value="ECO:0007669"/>
    <property type="project" value="UniProtKB-SubCell"/>
</dbReference>
<keyword evidence="5" id="KW-0934">Plastid</keyword>
<accession>A0A1Q9F2D4</accession>
<dbReference type="InterPro" id="IPR002048">
    <property type="entry name" value="EF_hand_dom"/>
</dbReference>
<dbReference type="InterPro" id="IPR009091">
    <property type="entry name" value="RCC1/BLIP-II"/>
</dbReference>
<evidence type="ECO:0000256" key="3">
    <source>
        <dbReference type="ARBA" id="ARBA00009481"/>
    </source>
</evidence>
<dbReference type="PROSITE" id="PS50011">
    <property type="entry name" value="PROTEIN_KINASE_DOM"/>
    <property type="match status" value="1"/>
</dbReference>
<dbReference type="SMART" id="SM00220">
    <property type="entry name" value="S_TKc"/>
    <property type="match status" value="1"/>
</dbReference>
<dbReference type="PANTHER" id="PTHR46132:SF1">
    <property type="entry name" value="DIGALACTOSYLDIACYLGLYCEROL SYNTHASE 2, CHLOROPLASTIC"/>
    <property type="match status" value="1"/>
</dbReference>
<dbReference type="InterPro" id="IPR008271">
    <property type="entry name" value="Ser/Thr_kinase_AS"/>
</dbReference>
<dbReference type="InterPro" id="IPR017441">
    <property type="entry name" value="Protein_kinase_ATP_BS"/>
</dbReference>
<keyword evidence="17" id="KW-1185">Reference proteome</keyword>
<dbReference type="Gene3D" id="1.10.510.10">
    <property type="entry name" value="Transferase(Phosphotransferase) domain 1"/>
    <property type="match status" value="1"/>
</dbReference>
<proteinExistence type="inferred from homology"/>
<dbReference type="SUPFAM" id="SSF56112">
    <property type="entry name" value="Protein kinase-like (PK-like)"/>
    <property type="match status" value="1"/>
</dbReference>
<evidence type="ECO:0000256" key="8">
    <source>
        <dbReference type="ARBA" id="ARBA00022840"/>
    </source>
</evidence>
<dbReference type="GO" id="GO:0009507">
    <property type="term" value="C:chloroplast"/>
    <property type="evidence" value="ECO:0007669"/>
    <property type="project" value="UniProtKB-SubCell"/>
</dbReference>
<evidence type="ECO:0000256" key="11">
    <source>
        <dbReference type="PROSITE-ProRule" id="PRU10141"/>
    </source>
</evidence>
<comment type="subcellular location">
    <subcellularLocation>
        <location evidence="2">Membrane</location>
    </subcellularLocation>
    <subcellularLocation>
        <location evidence="1">Plastid</location>
        <location evidence="1">Chloroplast</location>
    </subcellularLocation>
</comment>
<dbReference type="PROSITE" id="PS00107">
    <property type="entry name" value="PROTEIN_KINASE_ATP"/>
    <property type="match status" value="1"/>
</dbReference>
<feature type="region of interest" description="Disordered" evidence="12">
    <location>
        <begin position="672"/>
        <end position="696"/>
    </location>
</feature>
<dbReference type="PROSITE" id="PS00108">
    <property type="entry name" value="PROTEIN_KINASE_ST"/>
    <property type="match status" value="1"/>
</dbReference>
<dbReference type="InterPro" id="IPR029071">
    <property type="entry name" value="Ubiquitin-like_domsf"/>
</dbReference>
<dbReference type="SUPFAM" id="SSF50985">
    <property type="entry name" value="RCC1/BLIP-II"/>
    <property type="match status" value="2"/>
</dbReference>
<dbReference type="PROSITE" id="PS50222">
    <property type="entry name" value="EF_HAND_2"/>
    <property type="match status" value="1"/>
</dbReference>
<dbReference type="InterPro" id="IPR011009">
    <property type="entry name" value="Kinase-like_dom_sf"/>
</dbReference>
<dbReference type="GO" id="GO:0004672">
    <property type="term" value="F:protein kinase activity"/>
    <property type="evidence" value="ECO:0007669"/>
    <property type="project" value="InterPro"/>
</dbReference>
<evidence type="ECO:0000256" key="13">
    <source>
        <dbReference type="SAM" id="SignalP"/>
    </source>
</evidence>
<dbReference type="CDD" id="cd01635">
    <property type="entry name" value="Glycosyltransferase_GTB-type"/>
    <property type="match status" value="1"/>
</dbReference>
<dbReference type="PROSITE" id="PS00018">
    <property type="entry name" value="EF_HAND_1"/>
    <property type="match status" value="1"/>
</dbReference>
<dbReference type="SUPFAM" id="SSF53756">
    <property type="entry name" value="UDP-Glycosyltransferase/glycogen phosphorylase"/>
    <property type="match status" value="1"/>
</dbReference>
<evidence type="ECO:0000256" key="9">
    <source>
        <dbReference type="ARBA" id="ARBA00023136"/>
    </source>
</evidence>
<dbReference type="OrthoDB" id="411960at2759"/>
<keyword evidence="13" id="KW-0732">Signal</keyword>
<dbReference type="InterPro" id="IPR018247">
    <property type="entry name" value="EF_Hand_1_Ca_BS"/>
</dbReference>
<feature type="domain" description="Protein kinase" evidence="14">
    <location>
        <begin position="898"/>
        <end position="1157"/>
    </location>
</feature>
<feature type="signal peptide" evidence="13">
    <location>
        <begin position="1"/>
        <end position="28"/>
    </location>
</feature>
<evidence type="ECO:0000256" key="5">
    <source>
        <dbReference type="ARBA" id="ARBA00022640"/>
    </source>
</evidence>
<dbReference type="PANTHER" id="PTHR46132">
    <property type="entry name" value="DIGALACTOSYLDIACYLGLYCEROL SYNTHASE 2, CHLOROPLASTIC"/>
    <property type="match status" value="1"/>
</dbReference>
<keyword evidence="6" id="KW-0808">Transferase</keyword>
<keyword evidence="8 11" id="KW-0067">ATP-binding</keyword>
<comment type="similarity">
    <text evidence="10">Belongs to the protein kinase superfamily. Ser/Thr protein kinase family. CDPK subfamily.</text>
</comment>
<dbReference type="Proteomes" id="UP000186817">
    <property type="component" value="Unassembled WGS sequence"/>
</dbReference>
<dbReference type="GO" id="GO:0005509">
    <property type="term" value="F:calcium ion binding"/>
    <property type="evidence" value="ECO:0007669"/>
    <property type="project" value="InterPro"/>
</dbReference>
<feature type="compositionally biased region" description="Polar residues" evidence="12">
    <location>
        <begin position="1220"/>
        <end position="1236"/>
    </location>
</feature>
<dbReference type="Pfam" id="PF00069">
    <property type="entry name" value="Pkinase"/>
    <property type="match status" value="1"/>
</dbReference>
<organism evidence="16 17">
    <name type="scientific">Symbiodinium microadriaticum</name>
    <name type="common">Dinoflagellate</name>
    <name type="synonym">Zooxanthella microadriatica</name>
    <dbReference type="NCBI Taxonomy" id="2951"/>
    <lineage>
        <taxon>Eukaryota</taxon>
        <taxon>Sar</taxon>
        <taxon>Alveolata</taxon>
        <taxon>Dinophyceae</taxon>
        <taxon>Suessiales</taxon>
        <taxon>Symbiodiniaceae</taxon>
        <taxon>Symbiodinium</taxon>
    </lineage>
</organism>
<evidence type="ECO:0000256" key="12">
    <source>
        <dbReference type="SAM" id="MobiDB-lite"/>
    </source>
</evidence>
<comment type="caution">
    <text evidence="16">The sequence shown here is derived from an EMBL/GenBank/DDBJ whole genome shotgun (WGS) entry which is preliminary data.</text>
</comment>
<keyword evidence="9" id="KW-0472">Membrane</keyword>
<keyword evidence="4" id="KW-0150">Chloroplast</keyword>
<feature type="binding site" evidence="11">
    <location>
        <position position="927"/>
    </location>
    <ligand>
        <name>ATP</name>
        <dbReference type="ChEBI" id="CHEBI:30616"/>
    </ligand>
</feature>
<evidence type="ECO:0000256" key="10">
    <source>
        <dbReference type="ARBA" id="ARBA00024334"/>
    </source>
</evidence>
<comment type="similarity">
    <text evidence="3">Belongs to the glycosyltransferase group 1 family. Glycosyltransferase 4 subfamily.</text>
</comment>
<dbReference type="Gene3D" id="3.40.50.2000">
    <property type="entry name" value="Glycogen Phosphorylase B"/>
    <property type="match status" value="2"/>
</dbReference>
<reference evidence="16 17" key="1">
    <citation type="submission" date="2016-02" db="EMBL/GenBank/DDBJ databases">
        <title>Genome analysis of coral dinoflagellate symbionts highlights evolutionary adaptations to a symbiotic lifestyle.</title>
        <authorList>
            <person name="Aranda M."/>
            <person name="Li Y."/>
            <person name="Liew Y.J."/>
            <person name="Baumgarten S."/>
            <person name="Simakov O."/>
            <person name="Wilson M."/>
            <person name="Piel J."/>
            <person name="Ashoor H."/>
            <person name="Bougouffa S."/>
            <person name="Bajic V.B."/>
            <person name="Ryu T."/>
            <person name="Ravasi T."/>
            <person name="Bayer T."/>
            <person name="Micklem G."/>
            <person name="Kim H."/>
            <person name="Bhak J."/>
            <person name="Lajeunesse T.C."/>
            <person name="Voolstra C.R."/>
        </authorList>
    </citation>
    <scope>NUCLEOTIDE SEQUENCE [LARGE SCALE GENOMIC DNA]</scope>
    <source>
        <strain evidence="16 17">CCMP2467</strain>
    </source>
</reference>
<evidence type="ECO:0000256" key="4">
    <source>
        <dbReference type="ARBA" id="ARBA00022528"/>
    </source>
</evidence>
<feature type="chain" id="PRO_5013158621" evidence="13">
    <location>
        <begin position="29"/>
        <end position="1898"/>
    </location>
</feature>
<dbReference type="GO" id="GO:0046481">
    <property type="term" value="F:digalactosyldiacylglycerol synthase activity"/>
    <property type="evidence" value="ECO:0007669"/>
    <property type="project" value="InterPro"/>
</dbReference>
<keyword evidence="16" id="KW-0418">Kinase</keyword>
<evidence type="ECO:0000259" key="15">
    <source>
        <dbReference type="PROSITE" id="PS50222"/>
    </source>
</evidence>
<evidence type="ECO:0000256" key="6">
    <source>
        <dbReference type="ARBA" id="ARBA00022679"/>
    </source>
</evidence>
<gene>
    <name evidence="16" type="primary">CK1</name>
    <name evidence="16" type="ORF">AK812_SmicGene2073</name>
</gene>
<dbReference type="InterPro" id="IPR000719">
    <property type="entry name" value="Prot_kinase_dom"/>
</dbReference>
<keyword evidence="7 11" id="KW-0547">Nucleotide-binding</keyword>
<protein>
    <submittedName>
        <fullName evidence="16">Casein kinase I</fullName>
    </submittedName>
</protein>
<feature type="region of interest" description="Disordered" evidence="12">
    <location>
        <begin position="1186"/>
        <end position="1236"/>
    </location>
</feature>
<dbReference type="GO" id="GO:0005524">
    <property type="term" value="F:ATP binding"/>
    <property type="evidence" value="ECO:0007669"/>
    <property type="project" value="UniProtKB-UniRule"/>
</dbReference>
<evidence type="ECO:0000256" key="7">
    <source>
        <dbReference type="ARBA" id="ARBA00022741"/>
    </source>
</evidence>
<dbReference type="InterPro" id="IPR044525">
    <property type="entry name" value="DGDG1/2"/>
</dbReference>
<dbReference type="Gene3D" id="2.130.10.30">
    <property type="entry name" value="Regulator of chromosome condensation 1/beta-lactamase-inhibitor protein II"/>
    <property type="match status" value="2"/>
</dbReference>
<dbReference type="EMBL" id="LSRX01000022">
    <property type="protein sequence ID" value="OLQ13854.1"/>
    <property type="molecule type" value="Genomic_DNA"/>
</dbReference>
<evidence type="ECO:0000256" key="1">
    <source>
        <dbReference type="ARBA" id="ARBA00004229"/>
    </source>
</evidence>
<feature type="domain" description="EF-hand" evidence="15">
    <location>
        <begin position="1712"/>
        <end position="1747"/>
    </location>
</feature>
<sequence>MHTYIPRSQTTFCHLLLLGSLTLFGNMSKSTVHWSPGEASLGRASLNSILGGIHNRLDVTEEMMKAATIGRSSELGPNWEPPGMVSRKIASILTEGGRRPDDDSAKSHREVAQYMKAIQAAGKKEPPRITRLAEESRRPAQSHSEPRLFVLLTTFPSPWTPGFSMVLVHVVLLSGQTASLDVSSDCSVEGLKEWVREELRIGIGSLSACGQLLDSQLTLQELKERGLGVWEGAEGGGDADILTVHATARQASLVSSHTAKAFALIRSDGSVITWGSPDAGGNSSAVQHRLQNVKEVRTTGRAFAAILASGSVVCWGHEEFGGSTNARTVETQLRDVAKLCASDGAFSAILRDGRVVVWGDEYFGGRCDEVIEQELRGFRATHIESTERAFAAICESGRLLTWGRKDLGGCSDAVKDQLQQVHQVIGSSGAFAALLADGRVISWGHPYFGGDSSPVETELVDVQSIRASGGAFAAILQNGRVVTWGARHYGGDSSKVQMDLQNVCEVQGSGRAFAAIRKDGRVVTWGDKFSGGDSGGVQSDLRGVVQIDSSLKAFAALLDNGRVVTWGEAGSGGDSSSVKEQLQNVRQIKGSQKAFAAICASGQVVCWGDPEYGGDCGKVHGQLQDLHLQRELFWAFCDVLPARETPWRSMLPRRAPSAALLAAGTAAAAPQTGKASNAFDTGKVPKRAPLSWQPKEPSLARDSFNAMTQNQNLDVTEVMMRNAMMGKAAMMGPEWDPPGIVSRKIAEAILFPEGVSFRSVEEQERYVAKWCRDRAGMDPDKLPITFRWYEANYVEAVRSIFPSGDNAEVLADCEKDVLVLEEPEHLCWYHNGPSCFLGTMHEVPDASTRKGSRARAMPWKRGPSAAQRQESRFVFAWLLLDLLIFDHAVDGLEEEPKFTLGKRLGHGSFGQVFLAKDVQTGEDLAVKVEHPVGKHSSLTFEARVLKRFSAPGFPRIHSLGKEGCYHLLAMELLGPSIEATFNKCGRKFGLKTLLMMAEQMVRLLEYVHMKGYVHRDIKPENFLIGRGDRRNVVHLIDFGLAKRLDPERPRLGPRRSLVGTARYASICAHEGAEQGCKDDLEALAYVLIYLALGELPWQGIQAESKEEKHEKIMELKQQISVEELCKDCHDVFARFLRYTQGLKFQEKPDYTFIYRLFRDTLSVEGLENDGQLDWLALPEKTVSASRSMSSSRLDAPNQGRSTSRNVEKGGHRRRERSQIKRQVTPGQSAKTLCTSTKASSRERETVRMLLLECERLWIFYLARWTELYRHVIGVVHTNYQAYLEKMEYEGLMSSATIRDSLFSTFTTMVCSAYCDVTIKLSSAGMSLPNEVKYNVHGVRKEFFEGARRADVKRKRLRLKPQKSANQVYFIGKAVKPKGWVRLIKLLGKLPAGEGWADFAVEGFGSGADAEEIQAMVKTLNEERKTGHPIMHMSAGLDHADKHFDQYKVLLNPSTTEMLCTVTAEALALGKRVVLPDHSSNAYFKANFADRCHFFDLQELGSFEAALQEALGAEGPTPLLAEAEEKLRWETASERFYDAAQVHVLSGRLSRPSEARGAKLAYELHSRFQTDTPAMSAALKSATLKESGSWDTVLESGPGSDLLKRLKRFTMLEQTTDFDVLPCAEHMTYSGPGCYDTFSKVNEAAAMGGVTSIADCVGENELPKARRLPPSKLRGGFMQSILDSDACGFHSRCDCAEASFSGERQKYRMNKPRRDSLLEELFAAHDLNKNGLLEELELIQLNKKIVLLHYGRNADLDAVKSKYQDIFRRNLSTTGEPVNFPVFRDYLHQVLNSIDPDPTAQEMILEQWLAEAQAARLMFHMPSVMSVSDLPFLSTISFDQDDLEYKPSSRRSVDTASTTASVSMPVTSTAPIRCTSFVHAGPPTEDEKAYFRAWTCCPE</sequence>